<dbReference type="Gene3D" id="2.120.10.10">
    <property type="match status" value="1"/>
</dbReference>
<dbReference type="GO" id="GO:0004308">
    <property type="term" value="F:exo-alpha-sialidase activity"/>
    <property type="evidence" value="ECO:0007669"/>
    <property type="project" value="UniProtKB-EC"/>
</dbReference>
<evidence type="ECO:0000256" key="2">
    <source>
        <dbReference type="ARBA" id="ARBA00009348"/>
    </source>
</evidence>
<protein>
    <recommendedName>
        <fullName evidence="3">exo-alpha-sialidase</fullName>
        <ecNumber evidence="3">3.2.1.18</ecNumber>
    </recommendedName>
</protein>
<evidence type="ECO:0000259" key="4">
    <source>
        <dbReference type="Pfam" id="PF13088"/>
    </source>
</evidence>
<dbReference type="CDD" id="cd15482">
    <property type="entry name" value="Sialidase_non-viral"/>
    <property type="match status" value="1"/>
</dbReference>
<dbReference type="InterPro" id="IPR026856">
    <property type="entry name" value="Sialidase_fam"/>
</dbReference>
<dbReference type="EMBL" id="CP019646">
    <property type="protein sequence ID" value="AQQ70481.1"/>
    <property type="molecule type" value="Genomic_DNA"/>
</dbReference>
<proteinExistence type="inferred from homology"/>
<dbReference type="RefSeq" id="WP_146682742.1">
    <property type="nucleotide sequence ID" value="NZ_CP019646.1"/>
</dbReference>
<keyword evidence="6" id="KW-1185">Reference proteome</keyword>
<feature type="domain" description="Sialidase" evidence="4">
    <location>
        <begin position="71"/>
        <end position="353"/>
    </location>
</feature>
<dbReference type="GO" id="GO:0005737">
    <property type="term" value="C:cytoplasm"/>
    <property type="evidence" value="ECO:0007669"/>
    <property type="project" value="TreeGrafter"/>
</dbReference>
<dbReference type="PANTHER" id="PTHR10628">
    <property type="entry name" value="SIALIDASE"/>
    <property type="match status" value="1"/>
</dbReference>
<dbReference type="EC" id="3.2.1.18" evidence="3"/>
<dbReference type="SUPFAM" id="SSF50939">
    <property type="entry name" value="Sialidases"/>
    <property type="match status" value="1"/>
</dbReference>
<dbReference type="GO" id="GO:0016020">
    <property type="term" value="C:membrane"/>
    <property type="evidence" value="ECO:0007669"/>
    <property type="project" value="TreeGrafter"/>
</dbReference>
<organism evidence="5 6">
    <name type="scientific">Limihaloglobus sulfuriphilus</name>
    <dbReference type="NCBI Taxonomy" id="1851148"/>
    <lineage>
        <taxon>Bacteria</taxon>
        <taxon>Pseudomonadati</taxon>
        <taxon>Planctomycetota</taxon>
        <taxon>Phycisphaerae</taxon>
        <taxon>Sedimentisphaerales</taxon>
        <taxon>Sedimentisphaeraceae</taxon>
        <taxon>Limihaloglobus</taxon>
    </lineage>
</organism>
<dbReference type="PANTHER" id="PTHR10628:SF30">
    <property type="entry name" value="EXO-ALPHA-SIALIDASE"/>
    <property type="match status" value="1"/>
</dbReference>
<dbReference type="AlphaFoldDB" id="A0A1Q2MCQ6"/>
<evidence type="ECO:0000313" key="5">
    <source>
        <dbReference type="EMBL" id="AQQ70481.1"/>
    </source>
</evidence>
<dbReference type="InterPro" id="IPR036278">
    <property type="entry name" value="Sialidase_sf"/>
</dbReference>
<evidence type="ECO:0000313" key="6">
    <source>
        <dbReference type="Proteomes" id="UP000188181"/>
    </source>
</evidence>
<dbReference type="Pfam" id="PF13088">
    <property type="entry name" value="BNR_2"/>
    <property type="match status" value="1"/>
</dbReference>
<dbReference type="OrthoDB" id="7294637at2"/>
<sequence length="389" mass="43795" precursor="true">MNTINKSGFNLLKLVFFLCVCISVVYADSSSFNRKPLFASGQDGYDTYRIPSIIATSKGTVLAVCEGRKEGVSDTGDIDLILKRSEDSAKTWSETKLIWSDGNNTCGNPCLVENKKTGTIFLFSTWNLGSDHEREILKGQSKDTRRVYYLKSSDEGKTWSKPVEITKDSKKEYWKWYATGPGVGIQLEYGLYKGRLVIPANHSYIGPEGNVFGSHVIYSDDNGQSWNLSDSILPGLNESQVVELIDGKLLMNMRNYRYRGSRGLAFSTNGGQSWPYTAFKSNLIEPRCQAAILRYSPNEQNTKSCILFCNPESITQRVKMTVKMSFDEAKTWPVSKTVYEGPSAYSCMAVLPDNRICCFFESGKKNPYERIELAVFTLDWLKDGNESKR</sequence>
<dbReference type="GO" id="GO:0006689">
    <property type="term" value="P:ganglioside catabolic process"/>
    <property type="evidence" value="ECO:0007669"/>
    <property type="project" value="TreeGrafter"/>
</dbReference>
<dbReference type="GO" id="GO:0009313">
    <property type="term" value="P:oligosaccharide catabolic process"/>
    <property type="evidence" value="ECO:0007669"/>
    <property type="project" value="TreeGrafter"/>
</dbReference>
<reference evidence="6" key="1">
    <citation type="submission" date="2017-02" db="EMBL/GenBank/DDBJ databases">
        <title>Comparative genomics and description of representatives of a novel lineage of planctomycetes thriving in anoxic sediments.</title>
        <authorList>
            <person name="Spring S."/>
            <person name="Bunk B."/>
            <person name="Sproer C."/>
        </authorList>
    </citation>
    <scope>NUCLEOTIDE SEQUENCE [LARGE SCALE GENOMIC DNA]</scope>
    <source>
        <strain evidence="6">SM-Chi-D1</strain>
    </source>
</reference>
<comment type="catalytic activity">
    <reaction evidence="1">
        <text>Hydrolysis of alpha-(2-&gt;3)-, alpha-(2-&gt;6)-, alpha-(2-&gt;8)- glycosidic linkages of terminal sialic acid residues in oligosaccharides, glycoproteins, glycolipids, colominic acid and synthetic substrates.</text>
        <dbReference type="EC" id="3.2.1.18"/>
    </reaction>
</comment>
<dbReference type="STRING" id="1851148.SMSP2_00833"/>
<dbReference type="Proteomes" id="UP000188181">
    <property type="component" value="Chromosome"/>
</dbReference>
<evidence type="ECO:0000256" key="1">
    <source>
        <dbReference type="ARBA" id="ARBA00000427"/>
    </source>
</evidence>
<comment type="similarity">
    <text evidence="2">Belongs to the glycosyl hydrolase 33 family.</text>
</comment>
<keyword evidence="5" id="KW-0378">Hydrolase</keyword>
<dbReference type="KEGG" id="pbas:SMSP2_00833"/>
<accession>A0A1Q2MCQ6</accession>
<evidence type="ECO:0000256" key="3">
    <source>
        <dbReference type="ARBA" id="ARBA00012733"/>
    </source>
</evidence>
<dbReference type="InterPro" id="IPR011040">
    <property type="entry name" value="Sialidase"/>
</dbReference>
<name>A0A1Q2MCQ6_9BACT</name>
<gene>
    <name evidence="5" type="primary">nedA_3</name>
    <name evidence="5" type="ORF">SMSP2_00833</name>
</gene>
<keyword evidence="5" id="KW-0326">Glycosidase</keyword>